<accession>A0A0F9CDS6</accession>
<gene>
    <name evidence="1" type="ORF">LCGC14_2334550</name>
</gene>
<proteinExistence type="predicted"/>
<sequence length="66" mass="7530">MTQQLYSVLESRYEAELSAPSEVVDCWTANVWLVTKTSRSLLAQFADVCETAAREAAYRFIAERPR</sequence>
<protein>
    <submittedName>
        <fullName evidence="1">Uncharacterized protein</fullName>
    </submittedName>
</protein>
<organism evidence="1">
    <name type="scientific">marine sediment metagenome</name>
    <dbReference type="NCBI Taxonomy" id="412755"/>
    <lineage>
        <taxon>unclassified sequences</taxon>
        <taxon>metagenomes</taxon>
        <taxon>ecological metagenomes</taxon>
    </lineage>
</organism>
<dbReference type="EMBL" id="LAZR01033627">
    <property type="protein sequence ID" value="KKL47533.1"/>
    <property type="molecule type" value="Genomic_DNA"/>
</dbReference>
<reference evidence="1" key="1">
    <citation type="journal article" date="2015" name="Nature">
        <title>Complex archaea that bridge the gap between prokaryotes and eukaryotes.</title>
        <authorList>
            <person name="Spang A."/>
            <person name="Saw J.H."/>
            <person name="Jorgensen S.L."/>
            <person name="Zaremba-Niedzwiedzka K."/>
            <person name="Martijn J."/>
            <person name="Lind A.E."/>
            <person name="van Eijk R."/>
            <person name="Schleper C."/>
            <person name="Guy L."/>
            <person name="Ettema T.J."/>
        </authorList>
    </citation>
    <scope>NUCLEOTIDE SEQUENCE</scope>
</reference>
<evidence type="ECO:0000313" key="1">
    <source>
        <dbReference type="EMBL" id="KKL47533.1"/>
    </source>
</evidence>
<dbReference type="AlphaFoldDB" id="A0A0F9CDS6"/>
<name>A0A0F9CDS6_9ZZZZ</name>
<comment type="caution">
    <text evidence="1">The sequence shown here is derived from an EMBL/GenBank/DDBJ whole genome shotgun (WGS) entry which is preliminary data.</text>
</comment>